<keyword evidence="2" id="KW-1185">Reference proteome</keyword>
<organism evidence="1 2">
    <name type="scientific">Plasmodium yoelii yoelii</name>
    <dbReference type="NCBI Taxonomy" id="73239"/>
    <lineage>
        <taxon>Eukaryota</taxon>
        <taxon>Sar</taxon>
        <taxon>Alveolata</taxon>
        <taxon>Apicomplexa</taxon>
        <taxon>Aconoidasida</taxon>
        <taxon>Haemosporida</taxon>
        <taxon>Plasmodiidae</taxon>
        <taxon>Plasmodium</taxon>
        <taxon>Plasmodium (Vinckeia)</taxon>
    </lineage>
</organism>
<comment type="caution">
    <text evidence="1">The sequence shown here is derived from an EMBL/GenBank/DDBJ whole genome shotgun (WGS) entry which is preliminary data.</text>
</comment>
<reference evidence="1 2" key="1">
    <citation type="journal article" date="2002" name="Nature">
        <title>Genome sequence and comparative analysis of the model rodent malaria parasite Plasmodium yoelii yoelii.</title>
        <authorList>
            <person name="Carlton J.M."/>
            <person name="Angiuoli S.V."/>
            <person name="Suh B.B."/>
            <person name="Kooij T.W."/>
            <person name="Pertea M."/>
            <person name="Silva J.C."/>
            <person name="Ermolaeva M.D."/>
            <person name="Allen J.E."/>
            <person name="Selengut J.D."/>
            <person name="Koo H.L."/>
            <person name="Peterson J.D."/>
            <person name="Pop M."/>
            <person name="Kosack D.S."/>
            <person name="Shumway M.F."/>
            <person name="Bidwell S.L."/>
            <person name="Shallom S.J."/>
            <person name="van Aken S.E."/>
            <person name="Riedmuller S.B."/>
            <person name="Feldblyum T.V."/>
            <person name="Cho J.K."/>
            <person name="Quackenbush J."/>
            <person name="Sedegah M."/>
            <person name="Shoaibi A."/>
            <person name="Cummings L.M."/>
            <person name="Florens L."/>
            <person name="Yates J.R."/>
            <person name="Raine J.D."/>
            <person name="Sinden R.E."/>
            <person name="Harris M.A."/>
            <person name="Cunningham D.A."/>
            <person name="Preiser P.R."/>
            <person name="Bergman L.W."/>
            <person name="Vaidya A.B."/>
            <person name="van Lin L.H."/>
            <person name="Janse C.J."/>
            <person name="Waters A.P."/>
            <person name="Smith H.O."/>
            <person name="White O.R."/>
            <person name="Salzberg S.L."/>
            <person name="Venter J.C."/>
            <person name="Fraser C.M."/>
            <person name="Hoffman S.L."/>
            <person name="Gardner M.J."/>
            <person name="Carucci D.J."/>
        </authorList>
    </citation>
    <scope>NUCLEOTIDE SEQUENCE [LARGE SCALE GENOMIC DNA]</scope>
    <source>
        <strain evidence="1 2">17XNL</strain>
    </source>
</reference>
<proteinExistence type="predicted"/>
<gene>
    <name evidence="1" type="ORF">PY00371</name>
</gene>
<dbReference type="InParanoid" id="Q7RSI6"/>
<evidence type="ECO:0000313" key="1">
    <source>
        <dbReference type="EMBL" id="EAA15333.1"/>
    </source>
</evidence>
<accession>Q7RSI6</accession>
<dbReference type="PaxDb" id="73239-Q7RSI6"/>
<dbReference type="Proteomes" id="UP000008553">
    <property type="component" value="Unassembled WGS sequence"/>
</dbReference>
<protein>
    <submittedName>
        <fullName evidence="1">Uncharacterized protein</fullName>
    </submittedName>
</protein>
<sequence>MKIRINEFLKNSKQR</sequence>
<dbReference type="EMBL" id="AABL01000104">
    <property type="protein sequence ID" value="EAA15333.1"/>
    <property type="molecule type" value="Genomic_DNA"/>
</dbReference>
<evidence type="ECO:0000313" key="2">
    <source>
        <dbReference type="Proteomes" id="UP000008553"/>
    </source>
</evidence>
<name>Q7RSI6_PLAYO</name>